<evidence type="ECO:0000256" key="1">
    <source>
        <dbReference type="SAM" id="Phobius"/>
    </source>
</evidence>
<protein>
    <submittedName>
        <fullName evidence="2">DUF2905 domain-containing protein</fullName>
    </submittedName>
</protein>
<dbReference type="PANTHER" id="PTHR36443">
    <property type="entry name" value="BSR5223 PROTEIN"/>
    <property type="match status" value="1"/>
</dbReference>
<proteinExistence type="predicted"/>
<gene>
    <name evidence="2" type="ORF">ENX68_04960</name>
</gene>
<dbReference type="InterPro" id="IPR021320">
    <property type="entry name" value="DUF2905"/>
</dbReference>
<feature type="transmembrane region" description="Helical" evidence="1">
    <location>
        <begin position="46"/>
        <end position="68"/>
    </location>
</feature>
<evidence type="ECO:0000313" key="2">
    <source>
        <dbReference type="EMBL" id="HGE78332.1"/>
    </source>
</evidence>
<dbReference type="AlphaFoldDB" id="A0A7V3RHJ2"/>
<comment type="caution">
    <text evidence="2">The sequence shown here is derived from an EMBL/GenBank/DDBJ whole genome shotgun (WGS) entry which is preliminary data.</text>
</comment>
<feature type="transmembrane region" description="Helical" evidence="1">
    <location>
        <begin position="7"/>
        <end position="26"/>
    </location>
</feature>
<keyword evidence="1" id="KW-1133">Transmembrane helix</keyword>
<dbReference type="Pfam" id="PF11146">
    <property type="entry name" value="DUF2905"/>
    <property type="match status" value="1"/>
</dbReference>
<keyword evidence="1" id="KW-0472">Membrane</keyword>
<sequence>MAGIGKFLIICGIIFIISGSLFVLFPKIPLFRLPGDIFIKRENFSFYMPIVTSILISLILTLILNLILRR</sequence>
<accession>A0A7V3RHJ2</accession>
<name>A0A7V3RHJ2_UNCW3</name>
<organism evidence="2">
    <name type="scientific">candidate division WOR-3 bacterium</name>
    <dbReference type="NCBI Taxonomy" id="2052148"/>
    <lineage>
        <taxon>Bacteria</taxon>
        <taxon>Bacteria division WOR-3</taxon>
    </lineage>
</organism>
<reference evidence="2" key="1">
    <citation type="journal article" date="2020" name="mSystems">
        <title>Genome- and Community-Level Interaction Insights into Carbon Utilization and Element Cycling Functions of Hydrothermarchaeota in Hydrothermal Sediment.</title>
        <authorList>
            <person name="Zhou Z."/>
            <person name="Liu Y."/>
            <person name="Xu W."/>
            <person name="Pan J."/>
            <person name="Luo Z.H."/>
            <person name="Li M."/>
        </authorList>
    </citation>
    <scope>NUCLEOTIDE SEQUENCE [LARGE SCALE GENOMIC DNA]</scope>
    <source>
        <strain evidence="2">SpSt-961</strain>
    </source>
</reference>
<dbReference type="EMBL" id="DTOZ01000132">
    <property type="protein sequence ID" value="HGE78332.1"/>
    <property type="molecule type" value="Genomic_DNA"/>
</dbReference>
<dbReference type="PANTHER" id="PTHR36443:SF1">
    <property type="entry name" value="BSR5223 PROTEIN"/>
    <property type="match status" value="1"/>
</dbReference>
<keyword evidence="1" id="KW-0812">Transmembrane</keyword>